<keyword evidence="2" id="KW-1185">Reference proteome</keyword>
<dbReference type="EMBL" id="JANPWB010000010">
    <property type="protein sequence ID" value="KAJ1140504.1"/>
    <property type="molecule type" value="Genomic_DNA"/>
</dbReference>
<name>A0AAV7QJ35_PLEWA</name>
<dbReference type="AlphaFoldDB" id="A0AAV7QJ35"/>
<evidence type="ECO:0000313" key="1">
    <source>
        <dbReference type="EMBL" id="KAJ1140504.1"/>
    </source>
</evidence>
<dbReference type="Proteomes" id="UP001066276">
    <property type="component" value="Chromosome 6"/>
</dbReference>
<proteinExistence type="predicted"/>
<reference evidence="1" key="1">
    <citation type="journal article" date="2022" name="bioRxiv">
        <title>Sequencing and chromosome-scale assembly of the giantPleurodeles waltlgenome.</title>
        <authorList>
            <person name="Brown T."/>
            <person name="Elewa A."/>
            <person name="Iarovenko S."/>
            <person name="Subramanian E."/>
            <person name="Araus A.J."/>
            <person name="Petzold A."/>
            <person name="Susuki M."/>
            <person name="Suzuki K.-i.T."/>
            <person name="Hayashi T."/>
            <person name="Toyoda A."/>
            <person name="Oliveira C."/>
            <person name="Osipova E."/>
            <person name="Leigh N.D."/>
            <person name="Simon A."/>
            <person name="Yun M.H."/>
        </authorList>
    </citation>
    <scope>NUCLEOTIDE SEQUENCE</scope>
    <source>
        <strain evidence="1">20211129_DDA</strain>
        <tissue evidence="1">Liver</tissue>
    </source>
</reference>
<organism evidence="1 2">
    <name type="scientific">Pleurodeles waltl</name>
    <name type="common">Iberian ribbed newt</name>
    <dbReference type="NCBI Taxonomy" id="8319"/>
    <lineage>
        <taxon>Eukaryota</taxon>
        <taxon>Metazoa</taxon>
        <taxon>Chordata</taxon>
        <taxon>Craniata</taxon>
        <taxon>Vertebrata</taxon>
        <taxon>Euteleostomi</taxon>
        <taxon>Amphibia</taxon>
        <taxon>Batrachia</taxon>
        <taxon>Caudata</taxon>
        <taxon>Salamandroidea</taxon>
        <taxon>Salamandridae</taxon>
        <taxon>Pleurodelinae</taxon>
        <taxon>Pleurodeles</taxon>
    </lineage>
</organism>
<gene>
    <name evidence="1" type="ORF">NDU88_006855</name>
</gene>
<sequence>MGVYHRCWLCCDGVLMGLETWIWAHGPPLLHEHRMICGRCGAVFVAWGPSARRQNVMSGGVRLTRQCGATAR</sequence>
<accession>A0AAV7QJ35</accession>
<evidence type="ECO:0000313" key="2">
    <source>
        <dbReference type="Proteomes" id="UP001066276"/>
    </source>
</evidence>
<protein>
    <submittedName>
        <fullName evidence="1">Uncharacterized protein</fullName>
    </submittedName>
</protein>
<comment type="caution">
    <text evidence="1">The sequence shown here is derived from an EMBL/GenBank/DDBJ whole genome shotgun (WGS) entry which is preliminary data.</text>
</comment>